<accession>A0AC34QYK4</accession>
<protein>
    <submittedName>
        <fullName evidence="2">Uncharacterized protein</fullName>
    </submittedName>
</protein>
<organism evidence="1 2">
    <name type="scientific">Panagrolaimus sp. JU765</name>
    <dbReference type="NCBI Taxonomy" id="591449"/>
    <lineage>
        <taxon>Eukaryota</taxon>
        <taxon>Metazoa</taxon>
        <taxon>Ecdysozoa</taxon>
        <taxon>Nematoda</taxon>
        <taxon>Chromadorea</taxon>
        <taxon>Rhabditida</taxon>
        <taxon>Tylenchina</taxon>
        <taxon>Panagrolaimomorpha</taxon>
        <taxon>Panagrolaimoidea</taxon>
        <taxon>Panagrolaimidae</taxon>
        <taxon>Panagrolaimus</taxon>
    </lineage>
</organism>
<dbReference type="Proteomes" id="UP000887576">
    <property type="component" value="Unplaced"/>
</dbReference>
<evidence type="ECO:0000313" key="1">
    <source>
        <dbReference type="Proteomes" id="UP000887576"/>
    </source>
</evidence>
<evidence type="ECO:0000313" key="2">
    <source>
        <dbReference type="WBParaSite" id="JU765_v2.g20469.t1"/>
    </source>
</evidence>
<reference evidence="2" key="1">
    <citation type="submission" date="2022-11" db="UniProtKB">
        <authorList>
            <consortium name="WormBaseParasite"/>
        </authorList>
    </citation>
    <scope>IDENTIFICATION</scope>
</reference>
<proteinExistence type="predicted"/>
<sequence length="382" mass="43033">MDISDVTRVFADTGSWILLFGTLLSLGLMICGKEGGGRRIRSRTAYPPKSPVPNHHMVIPEDQRIVSARRFGKTRGKALKKKAKSWDESSARTRTSTRSKKQKKNRAKKEDTQLRKKDNHETDKIVDNDVQKKPKKKENVQVDLRAASAENVNVPGLVRIDDIDLQEPVGRPRVAQPPPAIQQRNAIQDAAANAVPEVKKAGKDKDAEKEDNTQLLTDSYKSLKDALARLKATTPIQFEKFDPKKPEWSPTKPLIEEATQAASSYADAETAPEKPRRKKKKTAELGKESNGDGGGGEKTRNEKKPKKKKKRTRTEPSKEEKQENWWTAQSKDAAQTAEEMSRDQPSGYKRNKKPRKKVDKVSDVKTDKSKRKKKKKAHSSEM</sequence>
<name>A0AC34QYK4_9BILA</name>
<dbReference type="WBParaSite" id="JU765_v2.g20469.t1">
    <property type="protein sequence ID" value="JU765_v2.g20469.t1"/>
    <property type="gene ID" value="JU765_v2.g20469"/>
</dbReference>